<evidence type="ECO:0000256" key="2">
    <source>
        <dbReference type="ARBA" id="ARBA00038157"/>
    </source>
</evidence>
<organism evidence="4 5">
    <name type="scientific">Talaromyces islandicus</name>
    <name type="common">Penicillium islandicum</name>
    <dbReference type="NCBI Taxonomy" id="28573"/>
    <lineage>
        <taxon>Eukaryota</taxon>
        <taxon>Fungi</taxon>
        <taxon>Dikarya</taxon>
        <taxon>Ascomycota</taxon>
        <taxon>Pezizomycotina</taxon>
        <taxon>Eurotiomycetes</taxon>
        <taxon>Eurotiomycetidae</taxon>
        <taxon>Eurotiales</taxon>
        <taxon>Trichocomaceae</taxon>
        <taxon>Talaromyces</taxon>
        <taxon>Talaromyces sect. Islandici</taxon>
    </lineage>
</organism>
<dbReference type="InterPro" id="IPR036812">
    <property type="entry name" value="NAD(P)_OxRdtase_dom_sf"/>
</dbReference>
<dbReference type="InterPro" id="IPR023210">
    <property type="entry name" value="NADP_OxRdtase_dom"/>
</dbReference>
<gene>
    <name evidence="4" type="ORF">PISL3812_09013</name>
</gene>
<dbReference type="Gene3D" id="3.20.20.100">
    <property type="entry name" value="NADP-dependent oxidoreductase domain"/>
    <property type="match status" value="1"/>
</dbReference>
<dbReference type="PANTHER" id="PTHR43364:SF4">
    <property type="entry name" value="NAD(P)-LINKED OXIDOREDUCTASE SUPERFAMILY PROTEIN"/>
    <property type="match status" value="1"/>
</dbReference>
<evidence type="ECO:0000313" key="5">
    <source>
        <dbReference type="Proteomes" id="UP000054383"/>
    </source>
</evidence>
<dbReference type="CDD" id="cd19075">
    <property type="entry name" value="AKR_AKR7A1-5"/>
    <property type="match status" value="1"/>
</dbReference>
<dbReference type="Proteomes" id="UP000054383">
    <property type="component" value="Unassembled WGS sequence"/>
</dbReference>
<keyword evidence="5" id="KW-1185">Reference proteome</keyword>
<dbReference type="GO" id="GO:0016491">
    <property type="term" value="F:oxidoreductase activity"/>
    <property type="evidence" value="ECO:0007669"/>
    <property type="project" value="UniProtKB-KW"/>
</dbReference>
<accession>A0A0U1M8Q5</accession>
<feature type="domain" description="NADP-dependent oxidoreductase" evidence="3">
    <location>
        <begin position="9"/>
        <end position="309"/>
    </location>
</feature>
<dbReference type="EMBL" id="CVMT01000011">
    <property type="protein sequence ID" value="CRG91959.1"/>
    <property type="molecule type" value="Genomic_DNA"/>
</dbReference>
<keyword evidence="1" id="KW-0560">Oxidoreductase</keyword>
<proteinExistence type="inferred from homology"/>
<dbReference type="PANTHER" id="PTHR43364">
    <property type="entry name" value="NADH-SPECIFIC METHYLGLYOXAL REDUCTASE-RELATED"/>
    <property type="match status" value="1"/>
</dbReference>
<evidence type="ECO:0000259" key="3">
    <source>
        <dbReference type="Pfam" id="PF00248"/>
    </source>
</evidence>
<sequence>MTLTTNGLKIVYGGAGFNPGYGSTLESVGEVLEFLKKEGITTVDTGQAYGESEEIIGSAEAASQGFVLDTKVAGGLWPHIDCTKEAVLKAGEESLKKLDTDQVDVYYIHAPDRKVPIQNTLEGINELYKAGKFRRFGLSNFKPEEVEEVVRVATENNFVLPSVFQGNYNAAGRRPEAQLFPILRKNNISFYAYSPIGGGFLTKTPEDITVHGKGRFNKESFFGKMYNTLYNKPSMLNFLAEFGKVASSEGISQAELAYRWVTYHSELKAENGDAIIIGSHYGNQLTSTIEGLKKGPLKEESARKLDELWKGIEEDAILDNFNDFISSAH</sequence>
<protein>
    <recommendedName>
        <fullName evidence="3">NADP-dependent oxidoreductase domain-containing protein</fullName>
    </recommendedName>
</protein>
<dbReference type="SUPFAM" id="SSF51430">
    <property type="entry name" value="NAD(P)-linked oxidoreductase"/>
    <property type="match status" value="1"/>
</dbReference>
<evidence type="ECO:0000313" key="4">
    <source>
        <dbReference type="EMBL" id="CRG91959.1"/>
    </source>
</evidence>
<dbReference type="InterPro" id="IPR050523">
    <property type="entry name" value="AKR_Detox_Biosynth"/>
</dbReference>
<dbReference type="OrthoDB" id="48988at2759"/>
<dbReference type="STRING" id="28573.A0A0U1M8Q5"/>
<evidence type="ECO:0000256" key="1">
    <source>
        <dbReference type="ARBA" id="ARBA00023002"/>
    </source>
</evidence>
<reference evidence="4 5" key="1">
    <citation type="submission" date="2015-04" db="EMBL/GenBank/DDBJ databases">
        <authorList>
            <person name="Syromyatnikov M.Y."/>
            <person name="Popov V.N."/>
        </authorList>
    </citation>
    <scope>NUCLEOTIDE SEQUENCE [LARGE SCALE GENOMIC DNA]</scope>
    <source>
        <strain evidence="4">WF-38-12</strain>
    </source>
</reference>
<dbReference type="InterPro" id="IPR020471">
    <property type="entry name" value="AKR"/>
</dbReference>
<comment type="similarity">
    <text evidence="2">Belongs to the aldo/keto reductase family. Aldo/keto reductase 2 subfamily.</text>
</comment>
<dbReference type="PRINTS" id="PR00069">
    <property type="entry name" value="ALDKETRDTASE"/>
</dbReference>
<dbReference type="OMA" id="VAFRECQ"/>
<dbReference type="AlphaFoldDB" id="A0A0U1M8Q5"/>
<dbReference type="Pfam" id="PF00248">
    <property type="entry name" value="Aldo_ket_red"/>
    <property type="match status" value="1"/>
</dbReference>
<name>A0A0U1M8Q5_TALIS</name>